<dbReference type="InterPro" id="IPR040150">
    <property type="entry name" value="Iwr1"/>
</dbReference>
<evidence type="ECO:0000313" key="4">
    <source>
        <dbReference type="EMBL" id="CCF56120.1"/>
    </source>
</evidence>
<dbReference type="GO" id="GO:0006606">
    <property type="term" value="P:protein import into nucleus"/>
    <property type="evidence" value="ECO:0007669"/>
    <property type="project" value="EnsemblFungi"/>
</dbReference>
<dbReference type="GO" id="GO:0005737">
    <property type="term" value="C:cytoplasm"/>
    <property type="evidence" value="ECO:0007669"/>
    <property type="project" value="EnsemblFungi"/>
</dbReference>
<feature type="region of interest" description="Disordered" evidence="2">
    <location>
        <begin position="177"/>
        <end position="213"/>
    </location>
</feature>
<dbReference type="HOGENOM" id="CLU_044104_0_0_1"/>
<sequence length="336" mass="39399">MTTAPEFIRVKRRRDEDSVQALLIDEEVKSKKAKFVFKLTKTVYQQSYEKEEESYTPLLKLSNDNSGNKHFVLEQHAKKRKRRDSNEQTNSLNEEELPPEITAMVSEYLKINNESSDTVQRKKPSKKHYSSQVANLPSLDYVYDIYHLEKISDNEPFNNTANVGFVKILNKDIDLLPDESDEENDDFLSDEEDSNDENYYQNDYPEDEDDDRSILFGSEGEEIASENGEVSPWPKLPEETPEEINTYQELFEKFEQSQDILQSLNSAHVIDLDMMKESYNDEDEDRDELVESGDYDTNENTDVYERNDFFPTDEDDPLAQHRDRIFAQLKKMIDKE</sequence>
<dbReference type="AlphaFoldDB" id="H2AP20"/>
<accession>H2AP20</accession>
<reference evidence="4 5" key="1">
    <citation type="journal article" date="2011" name="Proc. Natl. Acad. Sci. U.S.A.">
        <title>Evolutionary erosion of yeast sex chromosomes by mating-type switching accidents.</title>
        <authorList>
            <person name="Gordon J.L."/>
            <person name="Armisen D."/>
            <person name="Proux-Wera E."/>
            <person name="Oheigeartaigh S.S."/>
            <person name="Byrne K.P."/>
            <person name="Wolfe K.H."/>
        </authorList>
    </citation>
    <scope>NUCLEOTIDE SEQUENCE [LARGE SCALE GENOMIC DNA]</scope>
    <source>
        <strain evidence="5">ATCC 22294 / BCRC 22015 / CBS 2517 / CECT 1963 / NBRC 1671 / NRRL Y-8276</strain>
    </source>
</reference>
<evidence type="ECO:0000256" key="2">
    <source>
        <dbReference type="SAM" id="MobiDB-lite"/>
    </source>
</evidence>
<dbReference type="OrthoDB" id="6255506at2759"/>
<dbReference type="RefSeq" id="XP_003955255.1">
    <property type="nucleotide sequence ID" value="XM_003955206.1"/>
</dbReference>
<dbReference type="PANTHER" id="PTHR28063:SF1">
    <property type="entry name" value="RNA POLYMERASE II NUCLEAR LOCALIZATION PROTEIN IWR1"/>
    <property type="match status" value="1"/>
</dbReference>
<dbReference type="InParanoid" id="H2AP20"/>
<dbReference type="STRING" id="1071382.H2AP20"/>
<feature type="compositionally biased region" description="Acidic residues" evidence="2">
    <location>
        <begin position="280"/>
        <end position="299"/>
    </location>
</feature>
<evidence type="ECO:0000259" key="3">
    <source>
        <dbReference type="Pfam" id="PF08574"/>
    </source>
</evidence>
<feature type="compositionally biased region" description="Acidic residues" evidence="2">
    <location>
        <begin position="177"/>
        <end position="196"/>
    </location>
</feature>
<dbReference type="PANTHER" id="PTHR28063">
    <property type="entry name" value="RNA POLYMERASE II NUCLEAR LOCALIZATION PROTEIN IWR1"/>
    <property type="match status" value="1"/>
</dbReference>
<keyword evidence="5" id="KW-1185">Reference proteome</keyword>
<feature type="region of interest" description="Disordered" evidence="2">
    <location>
        <begin position="74"/>
        <end position="99"/>
    </location>
</feature>
<dbReference type="FunCoup" id="H2AP20">
    <property type="interactions" value="77"/>
</dbReference>
<dbReference type="KEGG" id="kaf:KAFR_0A06850"/>
<evidence type="ECO:0000313" key="5">
    <source>
        <dbReference type="Proteomes" id="UP000005220"/>
    </source>
</evidence>
<dbReference type="Proteomes" id="UP000005220">
    <property type="component" value="Chromosome 1"/>
</dbReference>
<proteinExistence type="inferred from homology"/>
<gene>
    <name evidence="4" type="primary">KAFR0A06850</name>
    <name evidence="4" type="ORF">KAFR_0A06850</name>
</gene>
<organism evidence="4 5">
    <name type="scientific">Kazachstania africana (strain ATCC 22294 / BCRC 22015 / CBS 2517 / CECT 1963 / NBRC 1671 / NRRL Y-8276)</name>
    <name type="common">Yeast</name>
    <name type="synonym">Kluyveromyces africanus</name>
    <dbReference type="NCBI Taxonomy" id="1071382"/>
    <lineage>
        <taxon>Eukaryota</taxon>
        <taxon>Fungi</taxon>
        <taxon>Dikarya</taxon>
        <taxon>Ascomycota</taxon>
        <taxon>Saccharomycotina</taxon>
        <taxon>Saccharomycetes</taxon>
        <taxon>Saccharomycetales</taxon>
        <taxon>Saccharomycetaceae</taxon>
        <taxon>Kazachstania</taxon>
    </lineage>
</organism>
<dbReference type="Pfam" id="PF08574">
    <property type="entry name" value="Iwr1"/>
    <property type="match status" value="1"/>
</dbReference>
<protein>
    <recommendedName>
        <fullName evidence="3">Transcription factor Iwr1 domain-containing protein</fullName>
    </recommendedName>
</protein>
<dbReference type="GeneID" id="13886523"/>
<dbReference type="InterPro" id="IPR013883">
    <property type="entry name" value="TF_Iwr1_dom"/>
</dbReference>
<dbReference type="eggNOG" id="KOG4852">
    <property type="taxonomic scope" value="Eukaryota"/>
</dbReference>
<feature type="region of interest" description="Disordered" evidence="2">
    <location>
        <begin position="278"/>
        <end position="319"/>
    </location>
</feature>
<evidence type="ECO:0000256" key="1">
    <source>
        <dbReference type="ARBA" id="ARBA00010218"/>
    </source>
</evidence>
<comment type="similarity">
    <text evidence="1">Belongs to the IWR1/SLC7A6OS family.</text>
</comment>
<feature type="domain" description="Transcription factor Iwr1" evidence="3">
    <location>
        <begin position="140"/>
        <end position="208"/>
    </location>
</feature>
<name>H2AP20_KAZAF</name>
<dbReference type="EMBL" id="HE650821">
    <property type="protein sequence ID" value="CCF56120.1"/>
    <property type="molecule type" value="Genomic_DNA"/>
</dbReference>
<dbReference type="GO" id="GO:0005634">
    <property type="term" value="C:nucleus"/>
    <property type="evidence" value="ECO:0007669"/>
    <property type="project" value="EnsemblFungi"/>
</dbReference>